<evidence type="ECO:0000313" key="2">
    <source>
        <dbReference type="RefSeq" id="XP_018324839.1"/>
    </source>
</evidence>
<gene>
    <name evidence="2" type="primary">LOC108736776</name>
</gene>
<dbReference type="InParanoid" id="A0A1W4WLQ6"/>
<evidence type="ECO:0000313" key="1">
    <source>
        <dbReference type="Proteomes" id="UP000192223"/>
    </source>
</evidence>
<keyword evidence="1" id="KW-1185">Reference proteome</keyword>
<protein>
    <submittedName>
        <fullName evidence="2">Uncharacterized protein LOC108736776</fullName>
    </submittedName>
</protein>
<proteinExistence type="predicted"/>
<dbReference type="OrthoDB" id="6578444at2759"/>
<dbReference type="Proteomes" id="UP000192223">
    <property type="component" value="Unplaced"/>
</dbReference>
<dbReference type="AlphaFoldDB" id="A0A1W4WLQ6"/>
<dbReference type="KEGG" id="apln:108736776"/>
<organism evidence="1 2">
    <name type="scientific">Agrilus planipennis</name>
    <name type="common">Emerald ash borer</name>
    <name type="synonym">Agrilus marcopoli</name>
    <dbReference type="NCBI Taxonomy" id="224129"/>
    <lineage>
        <taxon>Eukaryota</taxon>
        <taxon>Metazoa</taxon>
        <taxon>Ecdysozoa</taxon>
        <taxon>Arthropoda</taxon>
        <taxon>Hexapoda</taxon>
        <taxon>Insecta</taxon>
        <taxon>Pterygota</taxon>
        <taxon>Neoptera</taxon>
        <taxon>Endopterygota</taxon>
        <taxon>Coleoptera</taxon>
        <taxon>Polyphaga</taxon>
        <taxon>Elateriformia</taxon>
        <taxon>Buprestoidea</taxon>
        <taxon>Buprestidae</taxon>
        <taxon>Agrilinae</taxon>
        <taxon>Agrilus</taxon>
    </lineage>
</organism>
<sequence length="289" mass="32754">MGECGAFPHYSPYGTRKPCKSPSGHDIQCDYVPVLYTFRVPVSARNVIPIAEIKSQYVKCPPFYLQLDHTLGVIWSLYSKTAVDDMSLGIAQLQWALNFLEGIYDENSVHPQDVAICIEAIQEELIQEYAQIADVIKEGETSQAAETAEGGKPQAAEGDLEVCEEEPEKLPFSVNYEEMSKNLPSRIGQFLSFRKPSIVLTGEEMDMEIEKINETYNECTKLGKKCPLYSRDSLMDFLKSWRKEQIEKIQVEIKRLQSIESFLCNADNAEFPPLDDILKSECKDEGKEE</sequence>
<reference evidence="2" key="1">
    <citation type="submission" date="2025-08" db="UniProtKB">
        <authorList>
            <consortium name="RefSeq"/>
        </authorList>
    </citation>
    <scope>IDENTIFICATION</scope>
    <source>
        <tissue evidence="2">Entire body</tissue>
    </source>
</reference>
<dbReference type="RefSeq" id="XP_018324839.1">
    <property type="nucleotide sequence ID" value="XM_018469337.2"/>
</dbReference>
<accession>A0A1W4WLQ6</accession>
<dbReference type="GeneID" id="108736776"/>
<name>A0A1W4WLQ6_AGRPL</name>